<proteinExistence type="predicted"/>
<dbReference type="Proteomes" id="UP001144978">
    <property type="component" value="Unassembled WGS sequence"/>
</dbReference>
<dbReference type="EMBL" id="JANSHE010004881">
    <property type="protein sequence ID" value="KAJ2974055.1"/>
    <property type="molecule type" value="Genomic_DNA"/>
</dbReference>
<comment type="caution">
    <text evidence="1">The sequence shown here is derived from an EMBL/GenBank/DDBJ whole genome shotgun (WGS) entry which is preliminary data.</text>
</comment>
<keyword evidence="2" id="KW-1185">Reference proteome</keyword>
<sequence>MKAPAETVRQQTNGMTSTILLTLAKRFQDNVLGGMALPGSGGTLRVSTSVIILLYYLALAWSPAPSTFNNLGIVLSGITDGRTGADGELLDGMGLARTYYTAGLQLDPKHPHLLTNLGSLLKDQGQTEQAIKMYMKAVEQKPDFDIALANLGNAIKDVWPSRAAAKEWFAQRWPWSRWDPRVLDLYVEHALCDMPTAAHPDLQEGVTLSTTREQEAWGYSGYDDAHASLERLKDLCPAIPVHSVFGDDRLALQTAGGAAAIVDETVGRRMRSIVRVAQSGHLIVQENPRDLALALWGILHEDYGRPPASRAVAARL</sequence>
<accession>A0ACC1N448</accession>
<evidence type="ECO:0000313" key="1">
    <source>
        <dbReference type="EMBL" id="KAJ2974055.1"/>
    </source>
</evidence>
<evidence type="ECO:0000313" key="2">
    <source>
        <dbReference type="Proteomes" id="UP001144978"/>
    </source>
</evidence>
<reference evidence="1" key="1">
    <citation type="submission" date="2022-08" db="EMBL/GenBank/DDBJ databases">
        <title>Genome Sequence of Pycnoporus sanguineus.</title>
        <authorList>
            <person name="Buettner E."/>
        </authorList>
    </citation>
    <scope>NUCLEOTIDE SEQUENCE</scope>
    <source>
        <strain evidence="1">CG-C14</strain>
    </source>
</reference>
<organism evidence="1 2">
    <name type="scientific">Trametes sanguinea</name>
    <dbReference type="NCBI Taxonomy" id="158606"/>
    <lineage>
        <taxon>Eukaryota</taxon>
        <taxon>Fungi</taxon>
        <taxon>Dikarya</taxon>
        <taxon>Basidiomycota</taxon>
        <taxon>Agaricomycotina</taxon>
        <taxon>Agaricomycetes</taxon>
        <taxon>Polyporales</taxon>
        <taxon>Polyporaceae</taxon>
        <taxon>Trametes</taxon>
    </lineage>
</organism>
<name>A0ACC1N448_9APHY</name>
<protein>
    <submittedName>
        <fullName evidence="1">Uncharacterized protein</fullName>
    </submittedName>
</protein>
<gene>
    <name evidence="1" type="ORF">NUW54_g11954</name>
</gene>